<dbReference type="GO" id="GO:0000077">
    <property type="term" value="P:DNA damage checkpoint signaling"/>
    <property type="evidence" value="ECO:0007669"/>
    <property type="project" value="TreeGrafter"/>
</dbReference>
<dbReference type="RefSeq" id="XP_012195650.1">
    <property type="nucleotide sequence ID" value="XM_012340260.1"/>
</dbReference>
<keyword evidence="4" id="KW-0227">DNA damage</keyword>
<dbReference type="GO" id="GO:0003682">
    <property type="term" value="F:chromatin binding"/>
    <property type="evidence" value="ECO:0007669"/>
    <property type="project" value="TreeGrafter"/>
</dbReference>
<dbReference type="AlphaFoldDB" id="A0A067CWH3"/>
<gene>
    <name evidence="9" type="ORF">SPRG_19230</name>
</gene>
<keyword evidence="3" id="KW-0547">Nucleotide-binding</keyword>
<organism evidence="9 10">
    <name type="scientific">Saprolegnia parasitica (strain CBS 223.65)</name>
    <dbReference type="NCBI Taxonomy" id="695850"/>
    <lineage>
        <taxon>Eukaryota</taxon>
        <taxon>Sar</taxon>
        <taxon>Stramenopiles</taxon>
        <taxon>Oomycota</taxon>
        <taxon>Saprolegniomycetes</taxon>
        <taxon>Saprolegniales</taxon>
        <taxon>Saprolegniaceae</taxon>
        <taxon>Saprolegnia</taxon>
    </lineage>
</organism>
<proteinExistence type="inferred from homology"/>
<evidence type="ECO:0000256" key="3">
    <source>
        <dbReference type="ARBA" id="ARBA00022741"/>
    </source>
</evidence>
<dbReference type="GeneID" id="24140651"/>
<dbReference type="KEGG" id="spar:SPRG_19230"/>
<evidence type="ECO:0000256" key="7">
    <source>
        <dbReference type="ARBA" id="ARBA00023306"/>
    </source>
</evidence>
<keyword evidence="6" id="KW-0539">Nucleus</keyword>
<sequence length="238" mass="26687">MCTLINTTRLLKCSVCGALRASSVKPPGHPSETIDSNSDDDDDMVPAKPARPQLELPSEQLWNDKYTPVTMDELCVHPKKVQEVVAWLQLHAVERTTIESQRLLFLCGPPGVGKSTIIRSAATSLGLDVKQWKDTSGVRPLGASSRHSPLIEDFASFLERSQRYASLAFVGASPPQQHIILVEEWPAFQDQHRHEVQRLLQHRLDARDHRYPIVIIYSDVHETKVTPASLGAVFRWTL</sequence>
<reference evidence="9 10" key="1">
    <citation type="journal article" date="2013" name="PLoS Genet.">
        <title>Distinctive expansion of potential virulence genes in the genome of the oomycete fish pathogen Saprolegnia parasitica.</title>
        <authorList>
            <person name="Jiang R.H."/>
            <person name="de Bruijn I."/>
            <person name="Haas B.J."/>
            <person name="Belmonte R."/>
            <person name="Lobach L."/>
            <person name="Christie J."/>
            <person name="van den Ackerveken G."/>
            <person name="Bottin A."/>
            <person name="Bulone V."/>
            <person name="Diaz-Moreno S.M."/>
            <person name="Dumas B."/>
            <person name="Fan L."/>
            <person name="Gaulin E."/>
            <person name="Govers F."/>
            <person name="Grenville-Briggs L.J."/>
            <person name="Horner N.R."/>
            <person name="Levin J.Z."/>
            <person name="Mammella M."/>
            <person name="Meijer H.J."/>
            <person name="Morris P."/>
            <person name="Nusbaum C."/>
            <person name="Oome S."/>
            <person name="Phillips A.J."/>
            <person name="van Rooyen D."/>
            <person name="Rzeszutek E."/>
            <person name="Saraiva M."/>
            <person name="Secombes C.J."/>
            <person name="Seidl M.F."/>
            <person name="Snel B."/>
            <person name="Stassen J.H."/>
            <person name="Sykes S."/>
            <person name="Tripathy S."/>
            <person name="van den Berg H."/>
            <person name="Vega-Arreguin J.C."/>
            <person name="Wawra S."/>
            <person name="Young S.K."/>
            <person name="Zeng Q."/>
            <person name="Dieguez-Uribeondo J."/>
            <person name="Russ C."/>
            <person name="Tyler B.M."/>
            <person name="van West P."/>
        </authorList>
    </citation>
    <scope>NUCLEOTIDE SEQUENCE [LARGE SCALE GENOMIC DNA]</scope>
    <source>
        <strain evidence="9 10">CBS 223.65</strain>
    </source>
</reference>
<dbReference type="VEuPathDB" id="FungiDB:SPRG_19230"/>
<dbReference type="PANTHER" id="PTHR12172">
    <property type="entry name" value="CELL CYCLE CHECKPOINT PROTEIN RAD17"/>
    <property type="match status" value="1"/>
</dbReference>
<evidence type="ECO:0008006" key="11">
    <source>
        <dbReference type="Google" id="ProtNLM"/>
    </source>
</evidence>
<dbReference type="InterPro" id="IPR027417">
    <property type="entry name" value="P-loop_NTPase"/>
</dbReference>
<dbReference type="OrthoDB" id="10265971at2759"/>
<evidence type="ECO:0000256" key="4">
    <source>
        <dbReference type="ARBA" id="ARBA00022763"/>
    </source>
</evidence>
<dbReference type="Gene3D" id="3.40.50.300">
    <property type="entry name" value="P-loop containing nucleotide triphosphate hydrolases"/>
    <property type="match status" value="1"/>
</dbReference>
<evidence type="ECO:0000256" key="5">
    <source>
        <dbReference type="ARBA" id="ARBA00022840"/>
    </source>
</evidence>
<dbReference type="STRING" id="695850.A0A067CWH3"/>
<dbReference type="GO" id="GO:0006281">
    <property type="term" value="P:DNA repair"/>
    <property type="evidence" value="ECO:0007669"/>
    <property type="project" value="InterPro"/>
</dbReference>
<comment type="similarity">
    <text evidence="2">Belongs to the rad17/RAD24 family.</text>
</comment>
<dbReference type="Proteomes" id="UP000030745">
    <property type="component" value="Unassembled WGS sequence"/>
</dbReference>
<feature type="region of interest" description="Disordered" evidence="8">
    <location>
        <begin position="22"/>
        <end position="52"/>
    </location>
</feature>
<dbReference type="EMBL" id="KK583192">
    <property type="protein sequence ID" value="KDO33600.1"/>
    <property type="molecule type" value="Genomic_DNA"/>
</dbReference>
<protein>
    <recommendedName>
        <fullName evidence="11">AAA+ ATPase domain-containing protein</fullName>
    </recommendedName>
</protein>
<evidence type="ECO:0000256" key="1">
    <source>
        <dbReference type="ARBA" id="ARBA00004123"/>
    </source>
</evidence>
<evidence type="ECO:0000256" key="8">
    <source>
        <dbReference type="SAM" id="MobiDB-lite"/>
    </source>
</evidence>
<dbReference type="GO" id="GO:0033314">
    <property type="term" value="P:mitotic DNA replication checkpoint signaling"/>
    <property type="evidence" value="ECO:0007669"/>
    <property type="project" value="TreeGrafter"/>
</dbReference>
<dbReference type="Pfam" id="PF03215">
    <property type="entry name" value="Rad17"/>
    <property type="match status" value="1"/>
</dbReference>
<dbReference type="InterPro" id="IPR004582">
    <property type="entry name" value="Checkpoint_prot_Rad17_Rad24"/>
</dbReference>
<keyword evidence="5" id="KW-0067">ATP-binding</keyword>
<evidence type="ECO:0000313" key="9">
    <source>
        <dbReference type="EMBL" id="KDO33600.1"/>
    </source>
</evidence>
<accession>A0A067CWH3</accession>
<keyword evidence="7" id="KW-0131">Cell cycle</keyword>
<evidence type="ECO:0000256" key="6">
    <source>
        <dbReference type="ARBA" id="ARBA00023242"/>
    </source>
</evidence>
<dbReference type="GO" id="GO:0003689">
    <property type="term" value="F:DNA clamp loader activity"/>
    <property type="evidence" value="ECO:0007669"/>
    <property type="project" value="TreeGrafter"/>
</dbReference>
<dbReference type="GO" id="GO:0005524">
    <property type="term" value="F:ATP binding"/>
    <property type="evidence" value="ECO:0007669"/>
    <property type="project" value="UniProtKB-KW"/>
</dbReference>
<comment type="subcellular location">
    <subcellularLocation>
        <location evidence="1">Nucleus</location>
    </subcellularLocation>
</comment>
<keyword evidence="10" id="KW-1185">Reference proteome</keyword>
<dbReference type="GO" id="GO:0005634">
    <property type="term" value="C:nucleus"/>
    <property type="evidence" value="ECO:0007669"/>
    <property type="project" value="UniProtKB-SubCell"/>
</dbReference>
<evidence type="ECO:0000313" key="10">
    <source>
        <dbReference type="Proteomes" id="UP000030745"/>
    </source>
</evidence>
<evidence type="ECO:0000256" key="2">
    <source>
        <dbReference type="ARBA" id="ARBA00006168"/>
    </source>
</evidence>
<dbReference type="PANTHER" id="PTHR12172:SF0">
    <property type="entry name" value="CELL CYCLE CHECKPOINT PROTEIN RAD17"/>
    <property type="match status" value="1"/>
</dbReference>
<dbReference type="SUPFAM" id="SSF52540">
    <property type="entry name" value="P-loop containing nucleoside triphosphate hydrolases"/>
    <property type="match status" value="1"/>
</dbReference>
<name>A0A067CWH3_SAPPC</name>